<dbReference type="Gene3D" id="3.40.50.300">
    <property type="entry name" value="P-loop containing nucleotide triphosphate hydrolases"/>
    <property type="match status" value="1"/>
</dbReference>
<dbReference type="SUPFAM" id="SSF52540">
    <property type="entry name" value="P-loop containing nucleoside triphosphate hydrolases"/>
    <property type="match status" value="1"/>
</dbReference>
<comment type="similarity">
    <text evidence="9">Belongs to the AAA ATPase family.</text>
</comment>
<keyword evidence="2" id="KW-0963">Cytoplasm</keyword>
<evidence type="ECO:0000256" key="10">
    <source>
        <dbReference type="SAM" id="MobiDB-lite"/>
    </source>
</evidence>
<dbReference type="GO" id="GO:0005737">
    <property type="term" value="C:cytoplasm"/>
    <property type="evidence" value="ECO:0007669"/>
    <property type="project" value="UniProtKB-SubCell"/>
</dbReference>
<evidence type="ECO:0000256" key="8">
    <source>
        <dbReference type="ARBA" id="ARBA00038871"/>
    </source>
</evidence>
<name>A0A183E9F3_9BILA</name>
<dbReference type="Gene3D" id="1.20.58.80">
    <property type="entry name" value="Phosphotransferase system, lactose/cellobiose-type IIA subunit"/>
    <property type="match status" value="1"/>
</dbReference>
<organism evidence="14">
    <name type="scientific">Gongylonema pulchrum</name>
    <dbReference type="NCBI Taxonomy" id="637853"/>
    <lineage>
        <taxon>Eukaryota</taxon>
        <taxon>Metazoa</taxon>
        <taxon>Ecdysozoa</taxon>
        <taxon>Nematoda</taxon>
        <taxon>Chromadorea</taxon>
        <taxon>Rhabditida</taxon>
        <taxon>Spirurina</taxon>
        <taxon>Spiruromorpha</taxon>
        <taxon>Spiruroidea</taxon>
        <taxon>Gongylonematidae</taxon>
        <taxon>Gongylonema</taxon>
    </lineage>
</organism>
<evidence type="ECO:0000256" key="9">
    <source>
        <dbReference type="RuleBase" id="RU003651"/>
    </source>
</evidence>
<dbReference type="GO" id="GO:0016887">
    <property type="term" value="F:ATP hydrolysis activity"/>
    <property type="evidence" value="ECO:0007669"/>
    <property type="project" value="InterPro"/>
</dbReference>
<evidence type="ECO:0000259" key="11">
    <source>
        <dbReference type="SMART" id="SM00382"/>
    </source>
</evidence>
<evidence type="ECO:0000313" key="12">
    <source>
        <dbReference type="EMBL" id="VDN30091.1"/>
    </source>
</evidence>
<dbReference type="InterPro" id="IPR003959">
    <property type="entry name" value="ATPase_AAA_core"/>
</dbReference>
<evidence type="ECO:0000256" key="2">
    <source>
        <dbReference type="ARBA" id="ARBA00022490"/>
    </source>
</evidence>
<dbReference type="PANTHER" id="PTHR23074:SF86">
    <property type="entry name" value="SPASTIN"/>
    <property type="match status" value="1"/>
</dbReference>
<dbReference type="PANTHER" id="PTHR23074">
    <property type="entry name" value="AAA DOMAIN-CONTAINING"/>
    <property type="match status" value="1"/>
</dbReference>
<comment type="subcellular location">
    <subcellularLocation>
        <location evidence="1">Cytoplasm</location>
    </subcellularLocation>
</comment>
<reference evidence="14" key="1">
    <citation type="submission" date="2016-06" db="UniProtKB">
        <authorList>
            <consortium name="WormBaseParasite"/>
        </authorList>
    </citation>
    <scope>IDENTIFICATION</scope>
</reference>
<keyword evidence="3" id="KW-0493">Microtubule</keyword>
<accession>A0A183E9F3</accession>
<dbReference type="InterPro" id="IPR003593">
    <property type="entry name" value="AAA+_ATPase"/>
</dbReference>
<evidence type="ECO:0000256" key="3">
    <source>
        <dbReference type="ARBA" id="ARBA00022701"/>
    </source>
</evidence>
<keyword evidence="6" id="KW-0413">Isomerase</keyword>
<dbReference type="OrthoDB" id="10251136at2759"/>
<dbReference type="EMBL" id="UYRT01085395">
    <property type="protein sequence ID" value="VDN30091.1"/>
    <property type="molecule type" value="Genomic_DNA"/>
</dbReference>
<proteinExistence type="inferred from homology"/>
<feature type="domain" description="AAA+ ATPase" evidence="11">
    <location>
        <begin position="164"/>
        <end position="301"/>
    </location>
</feature>
<gene>
    <name evidence="12" type="ORF">GPUH_LOCUS17594</name>
</gene>
<sequence>MEKYRAGIKYFEEALKISPNSVEHDRKAEVEQHREAIKRNLEATKGRLSDLEKLFPPNSGRNVSRKPVQIVAPSTSKPPALQRAPMTNPIDASFRNMLLKGVDDKFGAPLLNEILNQDDVRMSEIIGAEAAKRALEETAAKRALEETVILPTINPSLFSGLRQPAQGILLFGPPGNGKTLLARAVATECGSTMFLNISAATLTSKWVGEAEKIVRALFQIARNGQPTIIFIDEIDSILCERSEKETEVSRRMKTEFLIQMDGMYSSKEDRILVIGATNRPDELDPAVLRRFPKRILIDIPNAKSRLELIVSLLEKTKTAYDLNSLQKEYASYFPKIFFPFVLKYLE</sequence>
<dbReference type="FunFam" id="3.40.50.300:FF:001054">
    <property type="entry name" value="ATPase, AAA family, putative"/>
    <property type="match status" value="1"/>
</dbReference>
<reference evidence="12 13" key="2">
    <citation type="submission" date="2018-11" db="EMBL/GenBank/DDBJ databases">
        <authorList>
            <consortium name="Pathogen Informatics"/>
        </authorList>
    </citation>
    <scope>NUCLEOTIDE SEQUENCE [LARGE SCALE GENOMIC DNA]</scope>
</reference>
<evidence type="ECO:0000313" key="14">
    <source>
        <dbReference type="WBParaSite" id="GPUH_0001761601-mRNA-1"/>
    </source>
</evidence>
<dbReference type="GO" id="GO:0005524">
    <property type="term" value="F:ATP binding"/>
    <property type="evidence" value="ECO:0007669"/>
    <property type="project" value="UniProtKB-KW"/>
</dbReference>
<comment type="catalytic activity">
    <reaction evidence="7">
        <text>n ATP + n H2O + a microtubule = n ADP + n phosphate + (n+1) alpha/beta tubulin heterodimers.</text>
        <dbReference type="EC" id="5.6.1.1"/>
    </reaction>
</comment>
<keyword evidence="4 9" id="KW-0547">Nucleotide-binding</keyword>
<evidence type="ECO:0000256" key="4">
    <source>
        <dbReference type="ARBA" id="ARBA00022741"/>
    </source>
</evidence>
<dbReference type="InterPro" id="IPR050304">
    <property type="entry name" value="MT-severing_AAA_ATPase"/>
</dbReference>
<dbReference type="GO" id="GO:0008568">
    <property type="term" value="F:microtubule severing ATPase activity"/>
    <property type="evidence" value="ECO:0007669"/>
    <property type="project" value="UniProtKB-EC"/>
</dbReference>
<dbReference type="InterPro" id="IPR003960">
    <property type="entry name" value="ATPase_AAA_CS"/>
</dbReference>
<evidence type="ECO:0000256" key="1">
    <source>
        <dbReference type="ARBA" id="ARBA00004496"/>
    </source>
</evidence>
<evidence type="ECO:0000256" key="7">
    <source>
        <dbReference type="ARBA" id="ARBA00036378"/>
    </source>
</evidence>
<keyword evidence="5 9" id="KW-0067">ATP-binding</keyword>
<dbReference type="WBParaSite" id="GPUH_0001761601-mRNA-1">
    <property type="protein sequence ID" value="GPUH_0001761601-mRNA-1"/>
    <property type="gene ID" value="GPUH_0001761601"/>
</dbReference>
<dbReference type="Proteomes" id="UP000271098">
    <property type="component" value="Unassembled WGS sequence"/>
</dbReference>
<evidence type="ECO:0000313" key="13">
    <source>
        <dbReference type="Proteomes" id="UP000271098"/>
    </source>
</evidence>
<dbReference type="EC" id="5.6.1.1" evidence="8"/>
<dbReference type="SMART" id="SM00382">
    <property type="entry name" value="AAA"/>
    <property type="match status" value="1"/>
</dbReference>
<dbReference type="InterPro" id="IPR027417">
    <property type="entry name" value="P-loop_NTPase"/>
</dbReference>
<dbReference type="CDD" id="cd19509">
    <property type="entry name" value="RecA-like_VPS4-like"/>
    <property type="match status" value="1"/>
</dbReference>
<dbReference type="PROSITE" id="PS00674">
    <property type="entry name" value="AAA"/>
    <property type="match status" value="1"/>
</dbReference>
<evidence type="ECO:0000256" key="6">
    <source>
        <dbReference type="ARBA" id="ARBA00023235"/>
    </source>
</evidence>
<dbReference type="GO" id="GO:0005874">
    <property type="term" value="C:microtubule"/>
    <property type="evidence" value="ECO:0007669"/>
    <property type="project" value="UniProtKB-KW"/>
</dbReference>
<dbReference type="AlphaFoldDB" id="A0A183E9F3"/>
<protein>
    <recommendedName>
        <fullName evidence="8">microtubule-severing ATPase</fullName>
        <ecNumber evidence="8">5.6.1.1</ecNumber>
    </recommendedName>
</protein>
<keyword evidence="13" id="KW-1185">Reference proteome</keyword>
<evidence type="ECO:0000256" key="5">
    <source>
        <dbReference type="ARBA" id="ARBA00022840"/>
    </source>
</evidence>
<dbReference type="Gene3D" id="1.10.8.60">
    <property type="match status" value="1"/>
</dbReference>
<dbReference type="Pfam" id="PF00004">
    <property type="entry name" value="AAA"/>
    <property type="match status" value="1"/>
</dbReference>
<feature type="region of interest" description="Disordered" evidence="10">
    <location>
        <begin position="48"/>
        <end position="68"/>
    </location>
</feature>